<protein>
    <submittedName>
        <fullName evidence="3">Uncharacterized protein</fullName>
    </submittedName>
</protein>
<feature type="chain" id="PRO_5040507924" evidence="2">
    <location>
        <begin position="19"/>
        <end position="139"/>
    </location>
</feature>
<dbReference type="Proteomes" id="UP000754883">
    <property type="component" value="Unassembled WGS sequence"/>
</dbReference>
<evidence type="ECO:0000256" key="2">
    <source>
        <dbReference type="SAM" id="SignalP"/>
    </source>
</evidence>
<name>A0A9N9UMW8_9HYPO</name>
<organism evidence="3 4">
    <name type="scientific">Clonostachys byssicola</name>
    <dbReference type="NCBI Taxonomy" id="160290"/>
    <lineage>
        <taxon>Eukaryota</taxon>
        <taxon>Fungi</taxon>
        <taxon>Dikarya</taxon>
        <taxon>Ascomycota</taxon>
        <taxon>Pezizomycotina</taxon>
        <taxon>Sordariomycetes</taxon>
        <taxon>Hypocreomycetidae</taxon>
        <taxon>Hypocreales</taxon>
        <taxon>Bionectriaceae</taxon>
        <taxon>Clonostachys</taxon>
    </lineage>
</organism>
<accession>A0A9N9UMW8</accession>
<keyword evidence="2" id="KW-0732">Signal</keyword>
<evidence type="ECO:0000256" key="1">
    <source>
        <dbReference type="SAM" id="MobiDB-lite"/>
    </source>
</evidence>
<feature type="signal peptide" evidence="2">
    <location>
        <begin position="1"/>
        <end position="18"/>
    </location>
</feature>
<feature type="region of interest" description="Disordered" evidence="1">
    <location>
        <begin position="46"/>
        <end position="92"/>
    </location>
</feature>
<evidence type="ECO:0000313" key="4">
    <source>
        <dbReference type="Proteomes" id="UP000754883"/>
    </source>
</evidence>
<gene>
    <name evidence="3" type="ORF">CBYS24578_00010922</name>
</gene>
<dbReference type="AlphaFoldDB" id="A0A9N9UMW8"/>
<proteinExistence type="predicted"/>
<reference evidence="3" key="1">
    <citation type="submission" date="2021-10" db="EMBL/GenBank/DDBJ databases">
        <authorList>
            <person name="Piombo E."/>
        </authorList>
    </citation>
    <scope>NUCLEOTIDE SEQUENCE</scope>
</reference>
<sequence>MKFFPSAALFLLVSGAVAQGPTTGEEELAARGERLIARGEYLIARGEKLMARGPKTTKPKEPPTGGRGKKRGPSSRTNYDNPNHPGNAPKGGCIQTPPYGECLLHDGGKLKPIPCGSDSPCRVPNHKCTWTGGNAVCDK</sequence>
<comment type="caution">
    <text evidence="3">The sequence shown here is derived from an EMBL/GenBank/DDBJ whole genome shotgun (WGS) entry which is preliminary data.</text>
</comment>
<keyword evidence="4" id="KW-1185">Reference proteome</keyword>
<dbReference type="EMBL" id="CABFNO020001496">
    <property type="protein sequence ID" value="CAG9992728.1"/>
    <property type="molecule type" value="Genomic_DNA"/>
</dbReference>
<evidence type="ECO:0000313" key="3">
    <source>
        <dbReference type="EMBL" id="CAG9992728.1"/>
    </source>
</evidence>